<name>A0A4W6ESF3_LATCA</name>
<keyword evidence="8" id="KW-0804">Transcription</keyword>
<dbReference type="InParanoid" id="A0A4W6ESF3"/>
<evidence type="ECO:0000256" key="5">
    <source>
        <dbReference type="ARBA" id="ARBA00022490"/>
    </source>
</evidence>
<reference evidence="11" key="2">
    <citation type="submission" date="2025-08" db="UniProtKB">
        <authorList>
            <consortium name="Ensembl"/>
        </authorList>
    </citation>
    <scope>IDENTIFICATION</scope>
</reference>
<proteinExistence type="inferred from homology"/>
<keyword evidence="12" id="KW-1185">Reference proteome</keyword>
<comment type="similarity">
    <text evidence="3">Belongs to the CNOT11 family.</text>
</comment>
<comment type="subcellular location">
    <subcellularLocation>
        <location evidence="2">Cytoplasm</location>
    </subcellularLocation>
    <subcellularLocation>
        <location evidence="1">Nucleus</location>
    </subcellularLocation>
</comment>
<keyword evidence="6" id="KW-0805">Transcription regulation</keyword>
<dbReference type="GO" id="GO:0030014">
    <property type="term" value="C:CCR4-NOT complex"/>
    <property type="evidence" value="ECO:0007669"/>
    <property type="project" value="InterPro"/>
</dbReference>
<sequence>MTLAPKELSNLLSIISEEACTNTFESLSTHFHHYFGKAEHFRVGSVLVMLLQQPDLLPSSPQRLTALYLLWEMYRTEPLAANPFAAVFAHLLNPAPAGEEQEKVLSGFLPPITQPEKFFLSQLMLAPPRDLFKKTPRQVSCMDVGNMPQSIDISGLQLALAERQSELPTQSKASFPSILNDPDPDSSNSGFDSSVANQIIESLVTGPRPPLESHFRPEFIRPPPPLHVCEDELAWLNPTEPDHSVQWDRSMCVKNSTGVEIKRIMSKAFKSPLSAQQQSQLLAELEKDPKLVYHIGLSPAKLPDLVENNPLVAIEMLLKLMQSSQITEYFSVLVNMDMSLHSMEVVNRLTTAVDLPPEFIHLYISNCISTCEQIKDKYMQVGHSTVTVPASDQMLVPVPLLNSDLSPPEPPGPSGLRLPPVPDPKQDHQRPGPVHRGPGLLHRVQPHPRSRRPLPPPQDPGHRRKPHRGQTRQIMLRSETLHRKQT</sequence>
<evidence type="ECO:0000313" key="12">
    <source>
        <dbReference type="Proteomes" id="UP000314980"/>
    </source>
</evidence>
<evidence type="ECO:0000256" key="2">
    <source>
        <dbReference type="ARBA" id="ARBA00004496"/>
    </source>
</evidence>
<feature type="region of interest" description="Disordered" evidence="10">
    <location>
        <begin position="399"/>
        <end position="486"/>
    </location>
</feature>
<evidence type="ECO:0000256" key="10">
    <source>
        <dbReference type="SAM" id="MobiDB-lite"/>
    </source>
</evidence>
<feature type="compositionally biased region" description="Pro residues" evidence="10">
    <location>
        <begin position="407"/>
        <end position="423"/>
    </location>
</feature>
<feature type="region of interest" description="Disordered" evidence="10">
    <location>
        <begin position="168"/>
        <end position="192"/>
    </location>
</feature>
<keyword evidence="9" id="KW-0539">Nucleus</keyword>
<evidence type="ECO:0000256" key="9">
    <source>
        <dbReference type="ARBA" id="ARBA00023242"/>
    </source>
</evidence>
<dbReference type="InterPro" id="IPR019312">
    <property type="entry name" value="CNOT11"/>
</dbReference>
<dbReference type="AlphaFoldDB" id="A0A4W6ESF3"/>
<reference evidence="11" key="3">
    <citation type="submission" date="2025-09" db="UniProtKB">
        <authorList>
            <consortium name="Ensembl"/>
        </authorList>
    </citation>
    <scope>IDENTIFICATION</scope>
</reference>
<dbReference type="STRING" id="8187.ENSLCAP00010041244"/>
<organism evidence="11 12">
    <name type="scientific">Lates calcarifer</name>
    <name type="common">Barramundi</name>
    <name type="synonym">Holocentrus calcarifer</name>
    <dbReference type="NCBI Taxonomy" id="8187"/>
    <lineage>
        <taxon>Eukaryota</taxon>
        <taxon>Metazoa</taxon>
        <taxon>Chordata</taxon>
        <taxon>Craniata</taxon>
        <taxon>Vertebrata</taxon>
        <taxon>Euteleostomi</taxon>
        <taxon>Actinopterygii</taxon>
        <taxon>Neopterygii</taxon>
        <taxon>Teleostei</taxon>
        <taxon>Neoteleostei</taxon>
        <taxon>Acanthomorphata</taxon>
        <taxon>Carangaria</taxon>
        <taxon>Carangaria incertae sedis</taxon>
        <taxon>Centropomidae</taxon>
        <taxon>Lates</taxon>
    </lineage>
</organism>
<dbReference type="GeneTree" id="ENSGT00390000006356"/>
<evidence type="ECO:0000256" key="7">
    <source>
        <dbReference type="ARBA" id="ARBA00023158"/>
    </source>
</evidence>
<evidence type="ECO:0000256" key="6">
    <source>
        <dbReference type="ARBA" id="ARBA00023015"/>
    </source>
</evidence>
<dbReference type="GO" id="GO:0005634">
    <property type="term" value="C:nucleus"/>
    <property type="evidence" value="ECO:0007669"/>
    <property type="project" value="UniProtKB-SubCell"/>
</dbReference>
<evidence type="ECO:0000313" key="11">
    <source>
        <dbReference type="Ensembl" id="ENSLCAP00010041244.1"/>
    </source>
</evidence>
<dbReference type="PANTHER" id="PTHR15975">
    <property type="entry name" value="CCR4-NOT TRANSCRIPTION COMPLEX SUBUNIT 11"/>
    <property type="match status" value="1"/>
</dbReference>
<dbReference type="PANTHER" id="PTHR15975:SF0">
    <property type="entry name" value="CCR4-NOT TRANSCRIPTION COMPLEX SUBUNIT 11"/>
    <property type="match status" value="1"/>
</dbReference>
<keyword evidence="5" id="KW-0963">Cytoplasm</keyword>
<dbReference type="Pfam" id="PF10155">
    <property type="entry name" value="CNOT11"/>
    <property type="match status" value="1"/>
</dbReference>
<dbReference type="GO" id="GO:0031047">
    <property type="term" value="P:regulatory ncRNA-mediated gene silencing"/>
    <property type="evidence" value="ECO:0007669"/>
    <property type="project" value="UniProtKB-KW"/>
</dbReference>
<keyword evidence="7" id="KW-0943">RNA-mediated gene silencing</keyword>
<accession>A0A4W6ESF3</accession>
<evidence type="ECO:0000256" key="1">
    <source>
        <dbReference type="ARBA" id="ARBA00004123"/>
    </source>
</evidence>
<dbReference type="Ensembl" id="ENSLCAT00010042279.1">
    <property type="protein sequence ID" value="ENSLCAP00010041244.1"/>
    <property type="gene ID" value="ENSLCAG00010019345.1"/>
</dbReference>
<reference evidence="12" key="1">
    <citation type="submission" date="2015-09" db="EMBL/GenBank/DDBJ databases">
        <authorList>
            <person name="Sai Rama Sridatta P."/>
        </authorList>
    </citation>
    <scope>NUCLEOTIDE SEQUENCE [LARGE SCALE GENOMIC DNA]</scope>
</reference>
<evidence type="ECO:0000256" key="8">
    <source>
        <dbReference type="ARBA" id="ARBA00023163"/>
    </source>
</evidence>
<evidence type="ECO:0000256" key="3">
    <source>
        <dbReference type="ARBA" id="ARBA00008030"/>
    </source>
</evidence>
<gene>
    <name evidence="11" type="primary">CNOT11</name>
</gene>
<evidence type="ECO:0000256" key="4">
    <source>
        <dbReference type="ARBA" id="ARBA00014872"/>
    </source>
</evidence>
<dbReference type="Proteomes" id="UP000314980">
    <property type="component" value="Unassembled WGS sequence"/>
</dbReference>
<protein>
    <recommendedName>
        <fullName evidence="4">CCR4-NOT transcription complex subunit 11</fullName>
    </recommendedName>
</protein>
<dbReference type="GO" id="GO:0005737">
    <property type="term" value="C:cytoplasm"/>
    <property type="evidence" value="ECO:0007669"/>
    <property type="project" value="UniProtKB-SubCell"/>
</dbReference>